<dbReference type="EMBL" id="JBHUEN010000023">
    <property type="protein sequence ID" value="MFD1882039.1"/>
    <property type="molecule type" value="Genomic_DNA"/>
</dbReference>
<comment type="caution">
    <text evidence="2">The sequence shown here is derived from an EMBL/GenBank/DDBJ whole genome shotgun (WGS) entry which is preliminary data.</text>
</comment>
<protein>
    <submittedName>
        <fullName evidence="2">Uncharacterized protein</fullName>
    </submittedName>
</protein>
<keyword evidence="1" id="KW-1133">Transmembrane helix</keyword>
<gene>
    <name evidence="2" type="ORF">ACFSCT_09945</name>
</gene>
<evidence type="ECO:0000313" key="2">
    <source>
        <dbReference type="EMBL" id="MFD1882039.1"/>
    </source>
</evidence>
<evidence type="ECO:0000313" key="3">
    <source>
        <dbReference type="Proteomes" id="UP001597213"/>
    </source>
</evidence>
<reference evidence="3" key="1">
    <citation type="journal article" date="2019" name="Int. J. Syst. Evol. Microbiol.">
        <title>The Global Catalogue of Microorganisms (GCM) 10K type strain sequencing project: providing services to taxonomists for standard genome sequencing and annotation.</title>
        <authorList>
            <consortium name="The Broad Institute Genomics Platform"/>
            <consortium name="The Broad Institute Genome Sequencing Center for Infectious Disease"/>
            <person name="Wu L."/>
            <person name="Ma J."/>
        </authorList>
    </citation>
    <scope>NUCLEOTIDE SEQUENCE [LARGE SCALE GENOMIC DNA]</scope>
    <source>
        <strain evidence="3">CCUG 56029</strain>
    </source>
</reference>
<dbReference type="Proteomes" id="UP001597213">
    <property type="component" value="Unassembled WGS sequence"/>
</dbReference>
<feature type="non-terminal residue" evidence="2">
    <location>
        <position position="76"/>
    </location>
</feature>
<proteinExistence type="predicted"/>
<accession>A0ABW4R743</accession>
<keyword evidence="1" id="KW-0472">Membrane</keyword>
<keyword evidence="3" id="KW-1185">Reference proteome</keyword>
<sequence>MTKNGEVRWSAYATIIAAVIGAVALLGAAWISQKRSINADKEDDSHLICKTEDGQIGKVQAVPATETRPAYLGCVA</sequence>
<organism evidence="2 3">
    <name type="scientific">Paracoccus pacificus</name>
    <dbReference type="NCBI Taxonomy" id="1463598"/>
    <lineage>
        <taxon>Bacteria</taxon>
        <taxon>Pseudomonadati</taxon>
        <taxon>Pseudomonadota</taxon>
        <taxon>Alphaproteobacteria</taxon>
        <taxon>Rhodobacterales</taxon>
        <taxon>Paracoccaceae</taxon>
        <taxon>Paracoccus</taxon>
    </lineage>
</organism>
<evidence type="ECO:0000256" key="1">
    <source>
        <dbReference type="SAM" id="Phobius"/>
    </source>
</evidence>
<dbReference type="RefSeq" id="WP_379142388.1">
    <property type="nucleotide sequence ID" value="NZ_JBHUEN010000023.1"/>
</dbReference>
<feature type="transmembrane region" description="Helical" evidence="1">
    <location>
        <begin position="12"/>
        <end position="31"/>
    </location>
</feature>
<name>A0ABW4R743_9RHOB</name>
<keyword evidence="1" id="KW-0812">Transmembrane</keyword>